<evidence type="ECO:0000313" key="4">
    <source>
        <dbReference type="WBParaSite" id="Pan_g14566.t1"/>
    </source>
</evidence>
<feature type="transmembrane region" description="Helical" evidence="2">
    <location>
        <begin position="102"/>
        <end position="126"/>
    </location>
</feature>
<reference evidence="4" key="2">
    <citation type="submission" date="2020-10" db="UniProtKB">
        <authorList>
            <consortium name="WormBaseParasite"/>
        </authorList>
    </citation>
    <scope>IDENTIFICATION</scope>
</reference>
<keyword evidence="2" id="KW-0812">Transmembrane</keyword>
<dbReference type="Pfam" id="PF03125">
    <property type="entry name" value="Sre"/>
    <property type="match status" value="1"/>
</dbReference>
<dbReference type="AlphaFoldDB" id="A0A7E4UZ39"/>
<name>A0A7E4UZ39_PANRE</name>
<dbReference type="GO" id="GO:0007606">
    <property type="term" value="P:sensory perception of chemical stimulus"/>
    <property type="evidence" value="ECO:0007669"/>
    <property type="project" value="InterPro"/>
</dbReference>
<dbReference type="WBParaSite" id="Pan_g14566.t1">
    <property type="protein sequence ID" value="Pan_g14566.t1"/>
    <property type="gene ID" value="Pan_g14566"/>
</dbReference>
<proteinExistence type="inferred from homology"/>
<dbReference type="Proteomes" id="UP000492821">
    <property type="component" value="Unassembled WGS sequence"/>
</dbReference>
<dbReference type="PANTHER" id="PTHR47518">
    <property type="entry name" value="SERPENTINE RECEPTOR CLASS EPSILON-13-RELATED"/>
    <property type="match status" value="1"/>
</dbReference>
<dbReference type="GO" id="GO:0016020">
    <property type="term" value="C:membrane"/>
    <property type="evidence" value="ECO:0007669"/>
    <property type="project" value="InterPro"/>
</dbReference>
<feature type="transmembrane region" description="Helical" evidence="2">
    <location>
        <begin position="173"/>
        <end position="195"/>
    </location>
</feature>
<evidence type="ECO:0000256" key="1">
    <source>
        <dbReference type="ARBA" id="ARBA00006803"/>
    </source>
</evidence>
<reference evidence="3" key="1">
    <citation type="journal article" date="2013" name="Genetics">
        <title>The draft genome and transcriptome of Panagrellus redivivus are shaped by the harsh demands of a free-living lifestyle.</title>
        <authorList>
            <person name="Srinivasan J."/>
            <person name="Dillman A.R."/>
            <person name="Macchietto M.G."/>
            <person name="Heikkinen L."/>
            <person name="Lakso M."/>
            <person name="Fracchia K.M."/>
            <person name="Antoshechkin I."/>
            <person name="Mortazavi A."/>
            <person name="Wong G."/>
            <person name="Sternberg P.W."/>
        </authorList>
    </citation>
    <scope>NUCLEOTIDE SEQUENCE [LARGE SCALE GENOMIC DNA]</scope>
    <source>
        <strain evidence="3">MT8872</strain>
    </source>
</reference>
<feature type="transmembrane region" description="Helical" evidence="2">
    <location>
        <begin position="138"/>
        <end position="157"/>
    </location>
</feature>
<dbReference type="InterPro" id="IPR052854">
    <property type="entry name" value="Serpentine_rcpt_epsilon"/>
</dbReference>
<feature type="transmembrane region" description="Helical" evidence="2">
    <location>
        <begin position="258"/>
        <end position="278"/>
    </location>
</feature>
<evidence type="ECO:0000256" key="2">
    <source>
        <dbReference type="SAM" id="Phobius"/>
    </source>
</evidence>
<accession>A0A7E4UZ39</accession>
<keyword evidence="2" id="KW-1133">Transmembrane helix</keyword>
<keyword evidence="3" id="KW-1185">Reference proteome</keyword>
<organism evidence="3 4">
    <name type="scientific">Panagrellus redivivus</name>
    <name type="common">Microworm</name>
    <dbReference type="NCBI Taxonomy" id="6233"/>
    <lineage>
        <taxon>Eukaryota</taxon>
        <taxon>Metazoa</taxon>
        <taxon>Ecdysozoa</taxon>
        <taxon>Nematoda</taxon>
        <taxon>Chromadorea</taxon>
        <taxon>Rhabditida</taxon>
        <taxon>Tylenchina</taxon>
        <taxon>Panagrolaimomorpha</taxon>
        <taxon>Panagrolaimoidea</taxon>
        <taxon>Panagrolaimidae</taxon>
        <taxon>Panagrellus</taxon>
    </lineage>
</organism>
<sequence>MLQTQHYELSFGVEMLSEAEQNIYVASLCVASIALPIGPIAVVCVYRGLKQTHQNLRRFSTLLSVLWAIFPLTSALNSVGVLCYNDLEGVYMINQISKFISFILYYMFHALVTACCAERIIATVYYKSYERSTQFNCMFPILSVISLILSVAFSFFVNECSFCANASRRDAYVFIYFCFVVPTYVFIIGSTILLLKQNRKRRRIQCSQNVTLSDRYQTSENLRYLKLLVPMAYITTFFVVLCIVTASFASWYSFRIVIPAYYCKANLYIISMVIFWYNKVGLRTHPKKNQVNCAPQKEVGCDRYFRMLLEFWEKEDAYIHSKRSRVYASDNDSNIGRSAITLPRHSRESFYIDVMQR</sequence>
<dbReference type="InterPro" id="IPR004151">
    <property type="entry name" value="7TM_GPCR_serpentine_rcpt_Sre"/>
</dbReference>
<protein>
    <submittedName>
        <fullName evidence="4">G_PROTEIN_RECEP_F1_2 domain-containing protein</fullName>
    </submittedName>
</protein>
<feature type="transmembrane region" description="Helical" evidence="2">
    <location>
        <begin position="227"/>
        <end position="252"/>
    </location>
</feature>
<comment type="similarity">
    <text evidence="1">Belongs to the nematode receptor-like protein sre family.</text>
</comment>
<dbReference type="PANTHER" id="PTHR47518:SF9">
    <property type="entry name" value="SERPENTINE RECEPTOR, CLASS T"/>
    <property type="match status" value="1"/>
</dbReference>
<evidence type="ECO:0000313" key="3">
    <source>
        <dbReference type="Proteomes" id="UP000492821"/>
    </source>
</evidence>
<keyword evidence="2" id="KW-0472">Membrane</keyword>
<feature type="transmembrane region" description="Helical" evidence="2">
    <location>
        <begin position="61"/>
        <end position="82"/>
    </location>
</feature>
<feature type="transmembrane region" description="Helical" evidence="2">
    <location>
        <begin position="23"/>
        <end position="49"/>
    </location>
</feature>